<proteinExistence type="predicted"/>
<sequence length="118" mass="13343">MNSLPVRVKHTSNVAAKSFDKIFSPKAWPIIGHGHLFIPKIGKYSADIFSDEIHRMMKEHGVPIIKLILNGQTMVFTISAEDTRTMYQNEGKHPLRNSMEALDMLRRKNGQSVGVIAR</sequence>
<dbReference type="RefSeq" id="XP_026686754.1">
    <property type="nucleotide sequence ID" value="XM_026830953.1"/>
</dbReference>
<reference evidence="3 4" key="1">
    <citation type="submission" date="2025-04" db="UniProtKB">
        <authorList>
            <consortium name="RefSeq"/>
        </authorList>
    </citation>
    <scope>IDENTIFICATION</scope>
</reference>
<dbReference type="PaxDb" id="121845-A0A3Q0JEB4"/>
<keyword evidence="1" id="KW-0560">Oxidoreductase</keyword>
<evidence type="ECO:0000256" key="1">
    <source>
        <dbReference type="ARBA" id="ARBA00023033"/>
    </source>
</evidence>
<organism evidence="2 4">
    <name type="scientific">Diaphorina citri</name>
    <name type="common">Asian citrus psyllid</name>
    <dbReference type="NCBI Taxonomy" id="121845"/>
    <lineage>
        <taxon>Eukaryota</taxon>
        <taxon>Metazoa</taxon>
        <taxon>Ecdysozoa</taxon>
        <taxon>Arthropoda</taxon>
        <taxon>Hexapoda</taxon>
        <taxon>Insecta</taxon>
        <taxon>Pterygota</taxon>
        <taxon>Neoptera</taxon>
        <taxon>Paraneoptera</taxon>
        <taxon>Hemiptera</taxon>
        <taxon>Sternorrhyncha</taxon>
        <taxon>Psylloidea</taxon>
        <taxon>Psyllidae</taxon>
        <taxon>Diaphorininae</taxon>
        <taxon>Diaphorina</taxon>
    </lineage>
</organism>
<evidence type="ECO:0000313" key="2">
    <source>
        <dbReference type="Proteomes" id="UP000079169"/>
    </source>
</evidence>
<evidence type="ECO:0000313" key="3">
    <source>
        <dbReference type="RefSeq" id="XP_026686753.1"/>
    </source>
</evidence>
<dbReference type="GO" id="GO:0020037">
    <property type="term" value="F:heme binding"/>
    <property type="evidence" value="ECO:0007669"/>
    <property type="project" value="InterPro"/>
</dbReference>
<dbReference type="RefSeq" id="XP_026686753.1">
    <property type="nucleotide sequence ID" value="XM_026830952.1"/>
</dbReference>
<dbReference type="InterPro" id="IPR036396">
    <property type="entry name" value="Cyt_P450_sf"/>
</dbReference>
<dbReference type="GO" id="GO:0005506">
    <property type="term" value="F:iron ion binding"/>
    <property type="evidence" value="ECO:0007669"/>
    <property type="project" value="InterPro"/>
</dbReference>
<protein>
    <submittedName>
        <fullName evidence="3 4">Uncharacterized protein LOC113471648</fullName>
    </submittedName>
</protein>
<dbReference type="Gene3D" id="1.10.630.10">
    <property type="entry name" value="Cytochrome P450"/>
    <property type="match status" value="1"/>
</dbReference>
<gene>
    <name evidence="3 4" type="primary">LOC113471648</name>
</gene>
<keyword evidence="1" id="KW-0503">Monooxygenase</keyword>
<name>A0A3Q0JEB4_DIACI</name>
<accession>A0A3Q0JEB4</accession>
<dbReference type="GeneID" id="113471648"/>
<dbReference type="GO" id="GO:0004497">
    <property type="term" value="F:monooxygenase activity"/>
    <property type="evidence" value="ECO:0007669"/>
    <property type="project" value="UniProtKB-KW"/>
</dbReference>
<dbReference type="AlphaFoldDB" id="A0A3Q0JEB4"/>
<dbReference type="KEGG" id="dci:113471648"/>
<dbReference type="GO" id="GO:0016705">
    <property type="term" value="F:oxidoreductase activity, acting on paired donors, with incorporation or reduction of molecular oxygen"/>
    <property type="evidence" value="ECO:0007669"/>
    <property type="project" value="InterPro"/>
</dbReference>
<keyword evidence="2" id="KW-1185">Reference proteome</keyword>
<dbReference type="SUPFAM" id="SSF48264">
    <property type="entry name" value="Cytochrome P450"/>
    <property type="match status" value="1"/>
</dbReference>
<evidence type="ECO:0000313" key="4">
    <source>
        <dbReference type="RefSeq" id="XP_026686754.1"/>
    </source>
</evidence>
<dbReference type="Proteomes" id="UP000079169">
    <property type="component" value="Unplaced"/>
</dbReference>